<proteinExistence type="predicted"/>
<dbReference type="AlphaFoldDB" id="A0A8J5XQC8"/>
<name>A0A8J5XQC8_DIALT</name>
<evidence type="ECO:0000313" key="4">
    <source>
        <dbReference type="Proteomes" id="UP000751190"/>
    </source>
</evidence>
<dbReference type="InterPro" id="IPR040911">
    <property type="entry name" value="Exostosin_GT47"/>
</dbReference>
<reference evidence="3" key="1">
    <citation type="submission" date="2021-05" db="EMBL/GenBank/DDBJ databases">
        <title>The genome of the haptophyte Pavlova lutheri (Diacronema luteri, Pavlovales) - a model for lipid biosynthesis in eukaryotic algae.</title>
        <authorList>
            <person name="Hulatt C.J."/>
            <person name="Posewitz M.C."/>
        </authorList>
    </citation>
    <scope>NUCLEOTIDE SEQUENCE</scope>
    <source>
        <strain evidence="3">NIVA-4/92</strain>
    </source>
</reference>
<keyword evidence="1" id="KW-0732">Signal</keyword>
<organism evidence="3 4">
    <name type="scientific">Diacronema lutheri</name>
    <name type="common">Unicellular marine alga</name>
    <name type="synonym">Monochrysis lutheri</name>
    <dbReference type="NCBI Taxonomy" id="2081491"/>
    <lineage>
        <taxon>Eukaryota</taxon>
        <taxon>Haptista</taxon>
        <taxon>Haptophyta</taxon>
        <taxon>Pavlovophyceae</taxon>
        <taxon>Pavlovales</taxon>
        <taxon>Pavlovaceae</taxon>
        <taxon>Diacronema</taxon>
    </lineage>
</organism>
<dbReference type="EMBL" id="JAGTXO010000008">
    <property type="protein sequence ID" value="KAG8466427.1"/>
    <property type="molecule type" value="Genomic_DNA"/>
</dbReference>
<feature type="chain" id="PRO_5035235302" description="Exostosin GT47 domain-containing protein" evidence="1">
    <location>
        <begin position="24"/>
        <end position="581"/>
    </location>
</feature>
<feature type="domain" description="Exostosin GT47" evidence="2">
    <location>
        <begin position="409"/>
        <end position="512"/>
    </location>
</feature>
<evidence type="ECO:0000256" key="1">
    <source>
        <dbReference type="SAM" id="SignalP"/>
    </source>
</evidence>
<evidence type="ECO:0000313" key="3">
    <source>
        <dbReference type="EMBL" id="KAG8466427.1"/>
    </source>
</evidence>
<dbReference type="Pfam" id="PF03016">
    <property type="entry name" value="Exostosin_GT47"/>
    <property type="match status" value="1"/>
</dbReference>
<dbReference type="Proteomes" id="UP000751190">
    <property type="component" value="Unassembled WGS sequence"/>
</dbReference>
<sequence>MRRGRGARALALLALISWRNADALVYRISEFLPDVCALASRKPAKSRGTTASAAAAAQRAAEQPRMPSELAAHLHASNGTLPSLTQLAPYVLSMEAIYGSGTLCPGSRTDDLPYLAVDEAPVHFCVDLPQLATSMGSTAAYFDQFATERVMLSRWMQIAPSCGPTRPPEAAAADGCASCAAPPAAARACEADVVVVPSLALHCHLRHGFRWAFHTWLKRREEQIGYWSAIRALYHDGRRRPPTIVVHDSFVFSAYEEHPNLQALAHQPAAFAARVIRASIESNLAVPSADGLLRQWYLYRYPRTFVDGAEPELARRRAELARGEFFSYAMNVPILVTLPVPTGARRAVRWHGGGGGGRGGGSDRAAPRDIAILLSGERGRNVNALDRLAAFDALEAAGASCTSKGCVLCMPGAEGCEARSAHMYAQVAASVFCIEPSGDTLTRSHFYVALLAGCVPVIFDGVHRAFADSNFSAQTWWPWRAGAARDRSPPHGLDYRKFAVVLSAQDLGSRGWVDELVRAAASGRARHLQLELDRVSHLFAYARAPCGGVGGASLVCDAFSQFLAFIGRAHAVGERVGALLA</sequence>
<comment type="caution">
    <text evidence="3">The sequence shown here is derived from an EMBL/GenBank/DDBJ whole genome shotgun (WGS) entry which is preliminary data.</text>
</comment>
<protein>
    <recommendedName>
        <fullName evidence="2">Exostosin GT47 domain-containing protein</fullName>
    </recommendedName>
</protein>
<gene>
    <name evidence="3" type="ORF">KFE25_002183</name>
</gene>
<keyword evidence="4" id="KW-1185">Reference proteome</keyword>
<feature type="signal peptide" evidence="1">
    <location>
        <begin position="1"/>
        <end position="23"/>
    </location>
</feature>
<dbReference type="OrthoDB" id="409397at2759"/>
<accession>A0A8J5XQC8</accession>
<evidence type="ECO:0000259" key="2">
    <source>
        <dbReference type="Pfam" id="PF03016"/>
    </source>
</evidence>